<evidence type="ECO:0000313" key="2">
    <source>
        <dbReference type="Proteomes" id="UP000324800"/>
    </source>
</evidence>
<gene>
    <name evidence="1" type="ORF">EZS28_019142</name>
</gene>
<reference evidence="1 2" key="1">
    <citation type="submission" date="2019-03" db="EMBL/GenBank/DDBJ databases">
        <title>Single cell metagenomics reveals metabolic interactions within the superorganism composed of flagellate Streblomastix strix and complex community of Bacteroidetes bacteria on its surface.</title>
        <authorList>
            <person name="Treitli S.C."/>
            <person name="Kolisko M."/>
            <person name="Husnik F."/>
            <person name="Keeling P."/>
            <person name="Hampl V."/>
        </authorList>
    </citation>
    <scope>NUCLEOTIDE SEQUENCE [LARGE SCALE GENOMIC DNA]</scope>
    <source>
        <strain evidence="1">ST1C</strain>
    </source>
</reference>
<accession>A0A5J4VSE0</accession>
<feature type="non-terminal residue" evidence="1">
    <location>
        <position position="204"/>
    </location>
</feature>
<protein>
    <submittedName>
        <fullName evidence="1">Uncharacterized protein</fullName>
    </submittedName>
</protein>
<organism evidence="1 2">
    <name type="scientific">Streblomastix strix</name>
    <dbReference type="NCBI Taxonomy" id="222440"/>
    <lineage>
        <taxon>Eukaryota</taxon>
        <taxon>Metamonada</taxon>
        <taxon>Preaxostyla</taxon>
        <taxon>Oxymonadida</taxon>
        <taxon>Streblomastigidae</taxon>
        <taxon>Streblomastix</taxon>
    </lineage>
</organism>
<proteinExistence type="predicted"/>
<name>A0A5J4VSE0_9EUKA</name>
<dbReference type="EMBL" id="SNRW01005311">
    <property type="protein sequence ID" value="KAA6385329.1"/>
    <property type="molecule type" value="Genomic_DNA"/>
</dbReference>
<sequence length="204" mass="23342">MLFYLNWQIQLTVTRRTSRHAPYPSVNSKKRIANFIQLRKMTFNKLLIIFALVAFVRPEIMKFGKCSLEGSDTIVWDKRGIEQGYFSIDTDDGVHPWTNSSSSSKLNVLPSSITSESSFATYHIYNYTQLTCKNAFDYYNDSFFDLEAAVILAYYSQNIVPSGLQFLNCYPKYLKTLTDAQPTGTTQTVITGCSNTYSFQTRLN</sequence>
<dbReference type="AlphaFoldDB" id="A0A5J4VSE0"/>
<dbReference type="Proteomes" id="UP000324800">
    <property type="component" value="Unassembled WGS sequence"/>
</dbReference>
<comment type="caution">
    <text evidence="1">The sequence shown here is derived from an EMBL/GenBank/DDBJ whole genome shotgun (WGS) entry which is preliminary data.</text>
</comment>
<evidence type="ECO:0000313" key="1">
    <source>
        <dbReference type="EMBL" id="KAA6385329.1"/>
    </source>
</evidence>